<gene>
    <name evidence="3" type="primary">LOC108254400</name>
</gene>
<feature type="compositionally biased region" description="Low complexity" evidence="1">
    <location>
        <begin position="249"/>
        <end position="260"/>
    </location>
</feature>
<feature type="compositionally biased region" description="Low complexity" evidence="1">
    <location>
        <begin position="190"/>
        <end position="203"/>
    </location>
</feature>
<feature type="compositionally biased region" description="Low complexity" evidence="1">
    <location>
        <begin position="60"/>
        <end position="73"/>
    </location>
</feature>
<evidence type="ECO:0000256" key="1">
    <source>
        <dbReference type="SAM" id="MobiDB-lite"/>
    </source>
</evidence>
<feature type="compositionally biased region" description="Low complexity" evidence="1">
    <location>
        <begin position="83"/>
        <end position="99"/>
    </location>
</feature>
<keyword evidence="2" id="KW-1185">Reference proteome</keyword>
<dbReference type="AlphaFoldDB" id="A0A3Q0JKQ0"/>
<reference evidence="3" key="1">
    <citation type="submission" date="2025-08" db="UniProtKB">
        <authorList>
            <consortium name="RefSeq"/>
        </authorList>
    </citation>
    <scope>IDENTIFICATION</scope>
</reference>
<feature type="region of interest" description="Disordered" evidence="1">
    <location>
        <begin position="127"/>
        <end position="146"/>
    </location>
</feature>
<dbReference type="Proteomes" id="UP000079169">
    <property type="component" value="Unplaced"/>
</dbReference>
<organism evidence="2 3">
    <name type="scientific">Diaphorina citri</name>
    <name type="common">Asian citrus psyllid</name>
    <dbReference type="NCBI Taxonomy" id="121845"/>
    <lineage>
        <taxon>Eukaryota</taxon>
        <taxon>Metazoa</taxon>
        <taxon>Ecdysozoa</taxon>
        <taxon>Arthropoda</taxon>
        <taxon>Hexapoda</taxon>
        <taxon>Insecta</taxon>
        <taxon>Pterygota</taxon>
        <taxon>Neoptera</taxon>
        <taxon>Paraneoptera</taxon>
        <taxon>Hemiptera</taxon>
        <taxon>Sternorrhyncha</taxon>
        <taxon>Psylloidea</taxon>
        <taxon>Psyllidae</taxon>
        <taxon>Diaphorininae</taxon>
        <taxon>Diaphorina</taxon>
    </lineage>
</organism>
<feature type="compositionally biased region" description="Low complexity" evidence="1">
    <location>
        <begin position="165"/>
        <end position="179"/>
    </location>
</feature>
<accession>A0A3Q0JKQ0</accession>
<proteinExistence type="predicted"/>
<evidence type="ECO:0000313" key="2">
    <source>
        <dbReference type="Proteomes" id="UP000079169"/>
    </source>
</evidence>
<dbReference type="KEGG" id="dci:108254400"/>
<protein>
    <submittedName>
        <fullName evidence="3">Mucin-2-like</fullName>
    </submittedName>
</protein>
<sequence>MLEVPYTLEHKDYKDFKFPEEANRSAEPGILKLTTPFFFTSPLLPTTEKSHVKGHPKNNPPLTTTTEVPVTTTERSHVKGHPKTYPSVTTTTEVPVTTTERSHVKGHPKTYTPVTTTTEVPVITTEKSHVKGHPKTHPPVTTTTGVPVTTTEKFYVKGHPKTYPSVTTTTEVPVTTTEKSQVKGQPNTHPPVTTTTEVPVTTTEKSHVKGHPKTYPPVTTEVPVETTHPPITSTTKAKGIKGHHPNFITPPTTEYPTTTPKAKGVKGGRRVYFAIPEAKETPTPPPVKTGVKGYRRLTDEPSLPLYELSEEISSDKNTRLNKGVHFYFAPRRQVKRDVSDNLSTTRYLGTSTRLTYSTRNPETIEEIDHKAIKGKKKLLKNVFLYDPESAFKGFQQDVKGHAAYDIKRPEIKGRSGDKWKKYFTDYYTKLSDLEMH</sequence>
<dbReference type="GeneID" id="108254400"/>
<evidence type="ECO:0000313" key="3">
    <source>
        <dbReference type="RefSeq" id="XP_026688941.1"/>
    </source>
</evidence>
<feature type="compositionally biased region" description="Low complexity" evidence="1">
    <location>
        <begin position="216"/>
        <end position="232"/>
    </location>
</feature>
<dbReference type="PaxDb" id="121845-A0A3Q0JKQ0"/>
<feature type="region of interest" description="Disordered" evidence="1">
    <location>
        <begin position="165"/>
        <end position="264"/>
    </location>
</feature>
<name>A0A3Q0JKQ0_DIACI</name>
<feature type="region of interest" description="Disordered" evidence="1">
    <location>
        <begin position="48"/>
        <end position="113"/>
    </location>
</feature>
<dbReference type="RefSeq" id="XP_026688941.1">
    <property type="nucleotide sequence ID" value="XM_026833140.1"/>
</dbReference>